<dbReference type="Pfam" id="PF02256">
    <property type="entry name" value="Fe_hyd_SSU"/>
    <property type="match status" value="1"/>
</dbReference>
<keyword evidence="6" id="KW-0411">Iron-sulfur</keyword>
<keyword evidence="3" id="KW-0479">Metal-binding</keyword>
<accession>A0AA88GH00</accession>
<dbReference type="PROSITE" id="PS51839">
    <property type="entry name" value="4FE4S_HC3"/>
    <property type="match status" value="1"/>
</dbReference>
<dbReference type="Gene3D" id="3.40.50.1780">
    <property type="match status" value="1"/>
</dbReference>
<dbReference type="SUPFAM" id="SSF54862">
    <property type="entry name" value="4Fe-4S ferredoxins"/>
    <property type="match status" value="1"/>
</dbReference>
<evidence type="ECO:0000313" key="10">
    <source>
        <dbReference type="EMBL" id="KAG2377329.1"/>
    </source>
</evidence>
<evidence type="ECO:0000259" key="9">
    <source>
        <dbReference type="PROSITE" id="PS51839"/>
    </source>
</evidence>
<keyword evidence="2" id="KW-0004">4Fe-4S</keyword>
<reference evidence="10 11" key="1">
    <citation type="journal article" date="2018" name="BMC Genomics">
        <title>The genome of Naegleria lovaniensis, the basis for a comparative approach to unravel pathogenicity factors of the human pathogenic amoeba N. fowleri.</title>
        <authorList>
            <person name="Liechti N."/>
            <person name="Schurch N."/>
            <person name="Bruggmann R."/>
            <person name="Wittwer M."/>
        </authorList>
    </citation>
    <scope>NUCLEOTIDE SEQUENCE [LARGE SCALE GENOMIC DNA]</scope>
    <source>
        <strain evidence="10 11">ATCC 30569</strain>
    </source>
</reference>
<dbReference type="NCBIfam" id="TIGR02512">
    <property type="entry name" value="FeFe_hydrog_A"/>
    <property type="match status" value="1"/>
</dbReference>
<dbReference type="Pfam" id="PF02906">
    <property type="entry name" value="Fe_hyd_lg_C"/>
    <property type="match status" value="1"/>
</dbReference>
<name>A0AA88GH00_NAELO</name>
<dbReference type="GeneID" id="68101694"/>
<dbReference type="SMART" id="SM00929">
    <property type="entry name" value="NADH-G_4Fe-4S_3"/>
    <property type="match status" value="1"/>
</dbReference>
<feature type="region of interest" description="Disordered" evidence="7">
    <location>
        <begin position="65"/>
        <end position="85"/>
    </location>
</feature>
<evidence type="ECO:0000256" key="2">
    <source>
        <dbReference type="ARBA" id="ARBA00022485"/>
    </source>
</evidence>
<dbReference type="GO" id="GO:0051539">
    <property type="term" value="F:4 iron, 4 sulfur cluster binding"/>
    <property type="evidence" value="ECO:0007669"/>
    <property type="project" value="UniProtKB-KW"/>
</dbReference>
<dbReference type="InterPro" id="IPR017900">
    <property type="entry name" value="4Fe4S_Fe_S_CS"/>
</dbReference>
<dbReference type="Proteomes" id="UP000816034">
    <property type="component" value="Unassembled WGS sequence"/>
</dbReference>
<evidence type="ECO:0000256" key="5">
    <source>
        <dbReference type="ARBA" id="ARBA00023004"/>
    </source>
</evidence>
<comment type="similarity">
    <text evidence="1">Belongs to the NARF family.</text>
</comment>
<dbReference type="InterPro" id="IPR050340">
    <property type="entry name" value="Cytosolic_Fe-S_CAF"/>
</dbReference>
<evidence type="ECO:0000256" key="7">
    <source>
        <dbReference type="SAM" id="MobiDB-lite"/>
    </source>
</evidence>
<feature type="domain" description="4Fe-4S His(Cys)3-ligated-type" evidence="9">
    <location>
        <begin position="217"/>
        <end position="256"/>
    </location>
</feature>
<sequence>MKLPLRTTTRWIQQSGKNGCRILSSSGARLSSPSLSLIEKQKALLQNSTRHYACNGGGGCGGNGSCSGKQSSSGDHPDKPTHSVSFGEYTSNTQVCANSEMVNIFLNGFPIRVPKGSTILEAQLFFNDMISKTNGVIDEKAKVEIPTLCYHPRLKEHSPANCRICLVEEEINPHDIEDQIRQTGRHMYPQTDNQTKLVPSCVNKVKEGGCYWTQTQKTYDNAKSVLKFMLSHHNLDCPSCSANNMCEFQNLLEKYHVSKKDLPPSLRDFYTDTSDEFKKVANIGTPDYITEGPIQIDPDKCIRCTRCIRTCNFIQEREALSMSGRGHNEQVQQLNLILSEASNFTEGRSPCISCGQCSQICPVGAITIKAQLEEVADLLMQKKHASAFMGKEKDYIMVASTAPAVRVAISEEFAKEPGYYSSAQLVQGLKKLGFDYVFDTLFSADLTIMEEGTELIGRLTSNPPGPFPMYTSCCPGWINLVEKDFPEIIPNVSSCKSPQQMLGAVVRNYWTPKMQHILKGKKVIHVSIMPCTAKKGEAQRPEMGHTDAQGNFVPDIDYVLTTRELGKLFKMNQINDLEPSTVGKESPTYDSPIAEGTGAAVIFGVTGGVMEAALRTAYEILEKKPLPKLNLEEVRGLDGIRSATIKILGQDIRVAVAHGSGNLKKLVEYTKTLKPEEQFHFIEMMACPSGCVGGGGEPKVVEKLEHQEIVKKRLQSIYKLDEASTIRKSHDNKEVQQLYKDLYHEPCSHEAHEDLHTHYHSRK</sequence>
<keyword evidence="4" id="KW-0677">Repeat</keyword>
<dbReference type="Pfam" id="PF10588">
    <property type="entry name" value="NADH-G_4Fe-4S_3"/>
    <property type="match status" value="1"/>
</dbReference>
<gene>
    <name evidence="10" type="ORF">C9374_009240</name>
</gene>
<dbReference type="Pfam" id="PF13510">
    <property type="entry name" value="Fer2_4"/>
    <property type="match status" value="1"/>
</dbReference>
<dbReference type="InterPro" id="IPR013352">
    <property type="entry name" value="Fe_hydrogenase_subset"/>
</dbReference>
<dbReference type="PROSITE" id="PS51379">
    <property type="entry name" value="4FE4S_FER_2"/>
    <property type="match status" value="2"/>
</dbReference>
<dbReference type="Gene3D" id="3.40.950.10">
    <property type="entry name" value="Fe-only Hydrogenase (Larger Subunit), Chain L, domain 3"/>
    <property type="match status" value="1"/>
</dbReference>
<keyword evidence="11" id="KW-1185">Reference proteome</keyword>
<dbReference type="GO" id="GO:0005506">
    <property type="term" value="F:iron ion binding"/>
    <property type="evidence" value="ECO:0007669"/>
    <property type="project" value="InterPro"/>
</dbReference>
<keyword evidence="5" id="KW-0408">Iron</keyword>
<evidence type="ECO:0000256" key="4">
    <source>
        <dbReference type="ARBA" id="ARBA00022737"/>
    </source>
</evidence>
<dbReference type="PANTHER" id="PTHR11615">
    <property type="entry name" value="NITRATE, FORMATE, IRON DEHYDROGENASE"/>
    <property type="match status" value="1"/>
</dbReference>
<comment type="caution">
    <text evidence="10">The sequence shown here is derived from an EMBL/GenBank/DDBJ whole genome shotgun (WGS) entry which is preliminary data.</text>
</comment>
<feature type="domain" description="4Fe-4S ferredoxin-type" evidence="8">
    <location>
        <begin position="292"/>
        <end position="325"/>
    </location>
</feature>
<dbReference type="SMART" id="SM00902">
    <property type="entry name" value="Fe_hyd_SSU"/>
    <property type="match status" value="1"/>
</dbReference>
<dbReference type="EMBL" id="PYSW02000038">
    <property type="protein sequence ID" value="KAG2377329.1"/>
    <property type="molecule type" value="Genomic_DNA"/>
</dbReference>
<feature type="domain" description="4Fe-4S ferredoxin-type" evidence="8">
    <location>
        <begin position="340"/>
        <end position="371"/>
    </location>
</feature>
<dbReference type="InterPro" id="IPR003149">
    <property type="entry name" value="Fe_hydrogenase_ssu"/>
</dbReference>
<dbReference type="InterPro" id="IPR004108">
    <property type="entry name" value="Fe_hydrogenase_lsu_C"/>
</dbReference>
<evidence type="ECO:0000313" key="11">
    <source>
        <dbReference type="Proteomes" id="UP000816034"/>
    </source>
</evidence>
<dbReference type="AlphaFoldDB" id="A0AA88GH00"/>
<dbReference type="Gene3D" id="4.10.260.20">
    <property type="entry name" value="Iron hydrogenase, small subunit"/>
    <property type="match status" value="1"/>
</dbReference>
<protein>
    <submittedName>
        <fullName evidence="10">Uncharacterized protein</fullName>
    </submittedName>
</protein>
<evidence type="ECO:0000256" key="1">
    <source>
        <dbReference type="ARBA" id="ARBA00006596"/>
    </source>
</evidence>
<evidence type="ECO:0000256" key="6">
    <source>
        <dbReference type="ARBA" id="ARBA00023014"/>
    </source>
</evidence>
<dbReference type="SUPFAM" id="SSF54292">
    <property type="entry name" value="2Fe-2S ferredoxin-like"/>
    <property type="match status" value="1"/>
</dbReference>
<dbReference type="RefSeq" id="XP_044544591.1">
    <property type="nucleotide sequence ID" value="XM_044699406.1"/>
</dbReference>
<evidence type="ECO:0000259" key="8">
    <source>
        <dbReference type="PROSITE" id="PS51379"/>
    </source>
</evidence>
<organism evidence="10 11">
    <name type="scientific">Naegleria lovaniensis</name>
    <name type="common">Amoeba</name>
    <dbReference type="NCBI Taxonomy" id="51637"/>
    <lineage>
        <taxon>Eukaryota</taxon>
        <taxon>Discoba</taxon>
        <taxon>Heterolobosea</taxon>
        <taxon>Tetramitia</taxon>
        <taxon>Eutetramitia</taxon>
        <taxon>Vahlkampfiidae</taxon>
        <taxon>Naegleria</taxon>
    </lineage>
</organism>
<proteinExistence type="inferred from homology"/>
<dbReference type="GO" id="GO:0008901">
    <property type="term" value="F:ferredoxin hydrogenase activity"/>
    <property type="evidence" value="ECO:0007669"/>
    <property type="project" value="InterPro"/>
</dbReference>
<dbReference type="Gene3D" id="3.30.70.20">
    <property type="match status" value="1"/>
</dbReference>
<dbReference type="SUPFAM" id="SSF53920">
    <property type="entry name" value="Fe-only hydrogenase"/>
    <property type="match status" value="1"/>
</dbReference>
<dbReference type="InterPro" id="IPR036010">
    <property type="entry name" value="2Fe-2S_ferredoxin-like_sf"/>
</dbReference>
<dbReference type="InterPro" id="IPR017896">
    <property type="entry name" value="4Fe4S_Fe-S-bd"/>
</dbReference>
<dbReference type="FunFam" id="3.30.70.20:FF:000035">
    <property type="entry name" value="Iron hydrogenase 1"/>
    <property type="match status" value="1"/>
</dbReference>
<dbReference type="InterPro" id="IPR009016">
    <property type="entry name" value="Fe_hydrogenase"/>
</dbReference>
<dbReference type="InterPro" id="IPR036991">
    <property type="entry name" value="Fe_hydrogenase_ssu_sf"/>
</dbReference>
<dbReference type="Pfam" id="PF13183">
    <property type="entry name" value="Fer4_8"/>
    <property type="match status" value="1"/>
</dbReference>
<dbReference type="Gene3D" id="3.10.20.740">
    <property type="match status" value="1"/>
</dbReference>
<evidence type="ECO:0000256" key="3">
    <source>
        <dbReference type="ARBA" id="ARBA00022723"/>
    </source>
</evidence>
<dbReference type="InterPro" id="IPR019574">
    <property type="entry name" value="NADH_UbQ_OxRdtase_Gsu_4Fe4S-bd"/>
</dbReference>
<dbReference type="PROSITE" id="PS00198">
    <property type="entry name" value="4FE4S_FER_1"/>
    <property type="match status" value="1"/>
</dbReference>